<feature type="region of interest" description="Disordered" evidence="2">
    <location>
        <begin position="88"/>
        <end position="109"/>
    </location>
</feature>
<feature type="non-terminal residue" evidence="3">
    <location>
        <position position="109"/>
    </location>
</feature>
<reference evidence="3" key="1">
    <citation type="submission" date="2022-08" db="EMBL/GenBank/DDBJ databases">
        <authorList>
            <person name="Kallberg Y."/>
            <person name="Tangrot J."/>
            <person name="Rosling A."/>
        </authorList>
    </citation>
    <scope>NUCLEOTIDE SEQUENCE</scope>
    <source>
        <strain evidence="3">Wild A</strain>
    </source>
</reference>
<dbReference type="Proteomes" id="UP001153678">
    <property type="component" value="Unassembled WGS sequence"/>
</dbReference>
<keyword evidence="1" id="KW-0175">Coiled coil</keyword>
<feature type="compositionally biased region" description="Basic residues" evidence="2">
    <location>
        <begin position="89"/>
        <end position="101"/>
    </location>
</feature>
<sequence>MSDKIEKNSPELESFKLLNDSLRARIEELEVNSLIKDQDIKNLRQELDGFKKEFQPNLENNYENFDKIKEKLFEQDVKLNKLIEMLKREKSKHKKSKKKTNSYRQYDQA</sequence>
<name>A0A9W4WZV5_9GLOM</name>
<dbReference type="EMBL" id="CAMKVN010007578">
    <property type="protein sequence ID" value="CAI2191636.1"/>
    <property type="molecule type" value="Genomic_DNA"/>
</dbReference>
<proteinExistence type="predicted"/>
<gene>
    <name evidence="3" type="ORF">FWILDA_LOCUS15170</name>
</gene>
<evidence type="ECO:0000256" key="1">
    <source>
        <dbReference type="SAM" id="Coils"/>
    </source>
</evidence>
<dbReference type="AlphaFoldDB" id="A0A9W4WZV5"/>
<feature type="coiled-coil region" evidence="1">
    <location>
        <begin position="12"/>
        <end position="46"/>
    </location>
</feature>
<protein>
    <submittedName>
        <fullName evidence="3">10117_t:CDS:1</fullName>
    </submittedName>
</protein>
<evidence type="ECO:0000313" key="4">
    <source>
        <dbReference type="Proteomes" id="UP001153678"/>
    </source>
</evidence>
<keyword evidence="4" id="KW-1185">Reference proteome</keyword>
<evidence type="ECO:0000313" key="3">
    <source>
        <dbReference type="EMBL" id="CAI2191636.1"/>
    </source>
</evidence>
<organism evidence="3 4">
    <name type="scientific">Funneliformis geosporum</name>
    <dbReference type="NCBI Taxonomy" id="1117311"/>
    <lineage>
        <taxon>Eukaryota</taxon>
        <taxon>Fungi</taxon>
        <taxon>Fungi incertae sedis</taxon>
        <taxon>Mucoromycota</taxon>
        <taxon>Glomeromycotina</taxon>
        <taxon>Glomeromycetes</taxon>
        <taxon>Glomerales</taxon>
        <taxon>Glomeraceae</taxon>
        <taxon>Funneliformis</taxon>
    </lineage>
</organism>
<accession>A0A9W4WZV5</accession>
<dbReference type="OrthoDB" id="2353491at2759"/>
<comment type="caution">
    <text evidence="3">The sequence shown here is derived from an EMBL/GenBank/DDBJ whole genome shotgun (WGS) entry which is preliminary data.</text>
</comment>
<evidence type="ECO:0000256" key="2">
    <source>
        <dbReference type="SAM" id="MobiDB-lite"/>
    </source>
</evidence>